<dbReference type="Pfam" id="PF25879">
    <property type="entry name" value="WHD_LYAR"/>
    <property type="match status" value="1"/>
</dbReference>
<keyword evidence="9 12" id="KW-0067">ATP-binding</keyword>
<evidence type="ECO:0000259" key="15">
    <source>
        <dbReference type="PROSITE" id="PS51194"/>
    </source>
</evidence>
<dbReference type="InterPro" id="IPR058719">
    <property type="entry name" value="WHD_LYAR"/>
</dbReference>
<dbReference type="SMART" id="SM00487">
    <property type="entry name" value="DEXDc"/>
    <property type="match status" value="1"/>
</dbReference>
<dbReference type="Proteomes" id="UP000198406">
    <property type="component" value="Unassembled WGS sequence"/>
</dbReference>
<evidence type="ECO:0000256" key="11">
    <source>
        <dbReference type="ARBA" id="ARBA00037449"/>
    </source>
</evidence>
<dbReference type="PROSITE" id="PS51192">
    <property type="entry name" value="HELICASE_ATP_BIND_1"/>
    <property type="match status" value="1"/>
</dbReference>
<evidence type="ECO:0000259" key="14">
    <source>
        <dbReference type="PROSITE" id="PS51192"/>
    </source>
</evidence>
<keyword evidence="17" id="KW-1185">Reference proteome</keyword>
<sequence>MPISDTEAVKAAKRVLKQQTEPMKLKTLAKAVIEKVDNGTDSSVKEVQAWIQKSEKFVVNDKKIVSLKRKRSEYPKDSQEKCEKASKQPKGETSQKSSNTGSAVLLQDVSSVADWRKQNKIVVMHTKDDEQGKEQTALLVKAKMYFPYTSFEHPDCVASIVAPLLEQCVSVNKFKAPSPIQAQSWPILTQPSDSTGRKRDIVGIAETGSGKTLAFSLPILSAMSETKVSGRRLPRLLVLSPTRELAMQSDQVLQEFGEVVGLKSLVVYGGVPKPTQTSVLKKGYVDCIVATPGRLKDLIHEGSCDLSAVDFLVLDEADRMLDMGFEEDVREIISYCKSKDEGRQTAMFSATWPAAIQNIALEYMVEPVRVYVGFESIVGSNGDNAVDDSLSANKRVTQTVEVIEDRQREARLQQILEKVHGKRNNRVLIFALYKKETERLENALRRQGWNCCSIHGNKTQAARTAALAEFKDGTCPLLVATDVAARGLDIPNVEAVINYTFPLTIEDYVHRIGRTGRAGKHGVSYTFFQPTDKSHAGELQQVMKQAGQEVPEELLKFGSTIKKKEHKLYGNFGPKDTSTMKKATRIVFD</sequence>
<keyword evidence="8 12" id="KW-0347">Helicase</keyword>
<protein>
    <recommendedName>
        <fullName evidence="3">RNA helicase</fullName>
        <ecNumber evidence="3">3.6.4.13</ecNumber>
    </recommendedName>
</protein>
<dbReference type="PANTHER" id="PTHR47958">
    <property type="entry name" value="ATP-DEPENDENT RNA HELICASE DBP3"/>
    <property type="match status" value="1"/>
</dbReference>
<keyword evidence="5" id="KW-0698">rRNA processing</keyword>
<dbReference type="InterPro" id="IPR027417">
    <property type="entry name" value="P-loop_NTPase"/>
</dbReference>
<dbReference type="CDD" id="cd00268">
    <property type="entry name" value="DEADc"/>
    <property type="match status" value="1"/>
</dbReference>
<evidence type="ECO:0000256" key="1">
    <source>
        <dbReference type="ARBA" id="ARBA00004604"/>
    </source>
</evidence>
<name>A0A1Z5JCP7_FISSO</name>
<dbReference type="GO" id="GO:0016787">
    <property type="term" value="F:hydrolase activity"/>
    <property type="evidence" value="ECO:0007669"/>
    <property type="project" value="UniProtKB-KW"/>
</dbReference>
<dbReference type="InterPro" id="IPR011545">
    <property type="entry name" value="DEAD/DEAH_box_helicase_dom"/>
</dbReference>
<gene>
    <name evidence="16" type="ORF">FisN_7Lh128</name>
</gene>
<dbReference type="EC" id="3.6.4.13" evidence="3"/>
<dbReference type="InterPro" id="IPR001650">
    <property type="entry name" value="Helicase_C-like"/>
</dbReference>
<keyword evidence="4" id="KW-0690">Ribosome biogenesis</keyword>
<evidence type="ECO:0000256" key="7">
    <source>
        <dbReference type="ARBA" id="ARBA00022801"/>
    </source>
</evidence>
<reference evidence="16 17" key="1">
    <citation type="journal article" date="2015" name="Plant Cell">
        <title>Oil accumulation by the oleaginous diatom Fistulifera solaris as revealed by the genome and transcriptome.</title>
        <authorList>
            <person name="Tanaka T."/>
            <person name="Maeda Y."/>
            <person name="Veluchamy A."/>
            <person name="Tanaka M."/>
            <person name="Abida H."/>
            <person name="Marechal E."/>
            <person name="Bowler C."/>
            <person name="Muto M."/>
            <person name="Sunaga Y."/>
            <person name="Tanaka M."/>
            <person name="Yoshino T."/>
            <person name="Taniguchi T."/>
            <person name="Fukuda Y."/>
            <person name="Nemoto M."/>
            <person name="Matsumoto M."/>
            <person name="Wong P.S."/>
            <person name="Aburatani S."/>
            <person name="Fujibuchi W."/>
        </authorList>
    </citation>
    <scope>NUCLEOTIDE SEQUENCE [LARGE SCALE GENOMIC DNA]</scope>
    <source>
        <strain evidence="16 17">JPCC DA0580</strain>
    </source>
</reference>
<evidence type="ECO:0000313" key="17">
    <source>
        <dbReference type="Proteomes" id="UP000198406"/>
    </source>
</evidence>
<feature type="region of interest" description="Disordered" evidence="13">
    <location>
        <begin position="70"/>
        <end position="101"/>
    </location>
</feature>
<keyword evidence="10" id="KW-0539">Nucleus</keyword>
<evidence type="ECO:0000256" key="5">
    <source>
        <dbReference type="ARBA" id="ARBA00022552"/>
    </source>
</evidence>
<dbReference type="InterPro" id="IPR000629">
    <property type="entry name" value="RNA-helicase_DEAD-box_CS"/>
</dbReference>
<feature type="compositionally biased region" description="Basic and acidic residues" evidence="13">
    <location>
        <begin position="72"/>
        <end position="90"/>
    </location>
</feature>
<evidence type="ECO:0000256" key="8">
    <source>
        <dbReference type="ARBA" id="ARBA00022806"/>
    </source>
</evidence>
<evidence type="ECO:0000256" key="4">
    <source>
        <dbReference type="ARBA" id="ARBA00022517"/>
    </source>
</evidence>
<dbReference type="EMBL" id="BDSP01000044">
    <property type="protein sequence ID" value="GAX11749.1"/>
    <property type="molecule type" value="Genomic_DNA"/>
</dbReference>
<comment type="similarity">
    <text evidence="2">Belongs to the DEAD box helicase family. DDX5/DBP2 subfamily.</text>
</comment>
<dbReference type="Pfam" id="PF00270">
    <property type="entry name" value="DEAD"/>
    <property type="match status" value="1"/>
</dbReference>
<dbReference type="FunFam" id="3.40.50.300:FF:000008">
    <property type="entry name" value="ATP-dependent RNA helicase RhlB"/>
    <property type="match status" value="1"/>
</dbReference>
<evidence type="ECO:0000313" key="16">
    <source>
        <dbReference type="EMBL" id="GAX11749.1"/>
    </source>
</evidence>
<feature type="compositionally biased region" description="Polar residues" evidence="13">
    <location>
        <begin position="91"/>
        <end position="101"/>
    </location>
</feature>
<organism evidence="16 17">
    <name type="scientific">Fistulifera solaris</name>
    <name type="common">Oleaginous diatom</name>
    <dbReference type="NCBI Taxonomy" id="1519565"/>
    <lineage>
        <taxon>Eukaryota</taxon>
        <taxon>Sar</taxon>
        <taxon>Stramenopiles</taxon>
        <taxon>Ochrophyta</taxon>
        <taxon>Bacillariophyta</taxon>
        <taxon>Bacillariophyceae</taxon>
        <taxon>Bacillariophycidae</taxon>
        <taxon>Naviculales</taxon>
        <taxon>Naviculaceae</taxon>
        <taxon>Fistulifera</taxon>
    </lineage>
</organism>
<dbReference type="OrthoDB" id="196131at2759"/>
<dbReference type="InterPro" id="IPR014001">
    <property type="entry name" value="Helicase_ATP-bd"/>
</dbReference>
<dbReference type="InterPro" id="IPR044742">
    <property type="entry name" value="DEAD/DEAH_RhlB"/>
</dbReference>
<dbReference type="GO" id="GO:0003724">
    <property type="term" value="F:RNA helicase activity"/>
    <property type="evidence" value="ECO:0007669"/>
    <property type="project" value="UniProtKB-EC"/>
</dbReference>
<comment type="function">
    <text evidence="11">ATP-dependent RNA helicase required for 60S ribosomal subunit synthesis. Involved in efficient pre-rRNA processing, predominantly at site A3, which is necessary for the normal formation of 25S and 5.8S rRNAs.</text>
</comment>
<dbReference type="Gene3D" id="3.40.50.300">
    <property type="entry name" value="P-loop containing nucleotide triphosphate hydrolases"/>
    <property type="match status" value="2"/>
</dbReference>
<dbReference type="Pfam" id="PF00271">
    <property type="entry name" value="Helicase_C"/>
    <property type="match status" value="1"/>
</dbReference>
<evidence type="ECO:0000256" key="3">
    <source>
        <dbReference type="ARBA" id="ARBA00012552"/>
    </source>
</evidence>
<feature type="domain" description="Helicase ATP-binding" evidence="14">
    <location>
        <begin position="192"/>
        <end position="370"/>
    </location>
</feature>
<feature type="domain" description="Helicase C-terminal" evidence="15">
    <location>
        <begin position="411"/>
        <end position="558"/>
    </location>
</feature>
<evidence type="ECO:0000256" key="13">
    <source>
        <dbReference type="SAM" id="MobiDB-lite"/>
    </source>
</evidence>
<dbReference type="InParanoid" id="A0A1Z5JCP7"/>
<evidence type="ECO:0000256" key="9">
    <source>
        <dbReference type="ARBA" id="ARBA00022840"/>
    </source>
</evidence>
<dbReference type="PROSITE" id="PS51194">
    <property type="entry name" value="HELICASE_CTER"/>
    <property type="match status" value="1"/>
</dbReference>
<dbReference type="SMART" id="SM00490">
    <property type="entry name" value="HELICc"/>
    <property type="match status" value="1"/>
</dbReference>
<dbReference type="CDD" id="cd18787">
    <property type="entry name" value="SF2_C_DEAD"/>
    <property type="match status" value="1"/>
</dbReference>
<dbReference type="GO" id="GO:0003676">
    <property type="term" value="F:nucleic acid binding"/>
    <property type="evidence" value="ECO:0007669"/>
    <property type="project" value="InterPro"/>
</dbReference>
<keyword evidence="7 12" id="KW-0378">Hydrolase</keyword>
<evidence type="ECO:0000256" key="6">
    <source>
        <dbReference type="ARBA" id="ARBA00022741"/>
    </source>
</evidence>
<evidence type="ECO:0000256" key="12">
    <source>
        <dbReference type="RuleBase" id="RU000492"/>
    </source>
</evidence>
<evidence type="ECO:0000256" key="10">
    <source>
        <dbReference type="ARBA" id="ARBA00023242"/>
    </source>
</evidence>
<accession>A0A1Z5JCP7</accession>
<evidence type="ECO:0000256" key="2">
    <source>
        <dbReference type="ARBA" id="ARBA00009334"/>
    </source>
</evidence>
<dbReference type="AlphaFoldDB" id="A0A1Z5JCP7"/>
<dbReference type="PROSITE" id="PS00039">
    <property type="entry name" value="DEAD_ATP_HELICASE"/>
    <property type="match status" value="1"/>
</dbReference>
<dbReference type="SUPFAM" id="SSF52540">
    <property type="entry name" value="P-loop containing nucleoside triphosphate hydrolases"/>
    <property type="match status" value="1"/>
</dbReference>
<comment type="caution">
    <text evidence="16">The sequence shown here is derived from an EMBL/GenBank/DDBJ whole genome shotgun (WGS) entry which is preliminary data.</text>
</comment>
<proteinExistence type="inferred from homology"/>
<keyword evidence="6 12" id="KW-0547">Nucleotide-binding</keyword>
<dbReference type="GO" id="GO:0005524">
    <property type="term" value="F:ATP binding"/>
    <property type="evidence" value="ECO:0007669"/>
    <property type="project" value="UniProtKB-KW"/>
</dbReference>
<comment type="subcellular location">
    <subcellularLocation>
        <location evidence="1">Nucleus</location>
        <location evidence="1">Nucleolus</location>
    </subcellularLocation>
</comment>